<evidence type="ECO:0000259" key="1">
    <source>
        <dbReference type="Pfam" id="PF07883"/>
    </source>
</evidence>
<dbReference type="Gene3D" id="2.60.120.10">
    <property type="entry name" value="Jelly Rolls"/>
    <property type="match status" value="1"/>
</dbReference>
<dbReference type="CDD" id="cd02230">
    <property type="entry name" value="cupin_HP0902-like"/>
    <property type="match status" value="1"/>
</dbReference>
<dbReference type="AlphaFoldDB" id="A0A1S1U226"/>
<dbReference type="Proteomes" id="UP000179840">
    <property type="component" value="Unassembled WGS sequence"/>
</dbReference>
<name>A0A1S1U226_9BURK</name>
<proteinExistence type="predicted"/>
<evidence type="ECO:0000313" key="2">
    <source>
        <dbReference type="EMBL" id="OHV94149.1"/>
    </source>
</evidence>
<dbReference type="InterPro" id="IPR014710">
    <property type="entry name" value="RmlC-like_jellyroll"/>
</dbReference>
<dbReference type="InterPro" id="IPR011051">
    <property type="entry name" value="RmlC_Cupin_sf"/>
</dbReference>
<dbReference type="PROSITE" id="PS50890">
    <property type="entry name" value="PUA"/>
    <property type="match status" value="1"/>
</dbReference>
<accession>A0A1S1U226</accession>
<dbReference type="SUPFAM" id="SSF51182">
    <property type="entry name" value="RmlC-like cupins"/>
    <property type="match status" value="1"/>
</dbReference>
<feature type="domain" description="Cupin type-2" evidence="1">
    <location>
        <begin position="40"/>
        <end position="100"/>
    </location>
</feature>
<gene>
    <name evidence="2" type="ORF">AKG95_26630</name>
</gene>
<dbReference type="EMBL" id="LFKP01000014">
    <property type="protein sequence ID" value="OHV94149.1"/>
    <property type="molecule type" value="Genomic_DNA"/>
</dbReference>
<protein>
    <recommendedName>
        <fullName evidence="1">Cupin type-2 domain-containing protein</fullName>
    </recommendedName>
</protein>
<reference evidence="2 3" key="1">
    <citation type="submission" date="2015-06" db="EMBL/GenBank/DDBJ databases">
        <title>Draft genome sequencing of a biphenyl-degrading bacterium, Janthinobacterium lividum MEG1.</title>
        <authorList>
            <person name="Shimodaira J."/>
            <person name="Hatta T."/>
        </authorList>
    </citation>
    <scope>NUCLEOTIDE SEQUENCE [LARGE SCALE GENOMIC DNA]</scope>
    <source>
        <strain evidence="2 3">MEG1</strain>
    </source>
</reference>
<dbReference type="InterPro" id="IPR013096">
    <property type="entry name" value="Cupin_2"/>
</dbReference>
<sequence length="113" mass="12281">MALEHASSGQVIEVLRRDGDDLSQFSAIALAKTDELELIRMCMPKGKTMPEHHVFGEITLLCLQGQVAVDAHGKEHLLGPGQMLYLHGGQAHALEAREDSLVLLTILMAKAGR</sequence>
<comment type="caution">
    <text evidence="2">The sequence shown here is derived from an EMBL/GenBank/DDBJ whole genome shotgun (WGS) entry which is preliminary data.</text>
</comment>
<evidence type="ECO:0000313" key="3">
    <source>
        <dbReference type="Proteomes" id="UP000179840"/>
    </source>
</evidence>
<dbReference type="Pfam" id="PF07883">
    <property type="entry name" value="Cupin_2"/>
    <property type="match status" value="1"/>
</dbReference>
<organism evidence="2 3">
    <name type="scientific">Janthinobacterium lividum</name>
    <dbReference type="NCBI Taxonomy" id="29581"/>
    <lineage>
        <taxon>Bacteria</taxon>
        <taxon>Pseudomonadati</taxon>
        <taxon>Pseudomonadota</taxon>
        <taxon>Betaproteobacteria</taxon>
        <taxon>Burkholderiales</taxon>
        <taxon>Oxalobacteraceae</taxon>
        <taxon>Janthinobacterium</taxon>
    </lineage>
</organism>